<protein>
    <submittedName>
        <fullName evidence="3">TonB protein C-terminal</fullName>
    </submittedName>
</protein>
<dbReference type="InterPro" id="IPR037682">
    <property type="entry name" value="TonB_C"/>
</dbReference>
<dbReference type="EMBL" id="FOMH01000003">
    <property type="protein sequence ID" value="SFD02054.1"/>
    <property type="molecule type" value="Genomic_DNA"/>
</dbReference>
<evidence type="ECO:0000313" key="4">
    <source>
        <dbReference type="Proteomes" id="UP000199672"/>
    </source>
</evidence>
<dbReference type="Proteomes" id="UP000199672">
    <property type="component" value="Unassembled WGS sequence"/>
</dbReference>
<keyword evidence="4" id="KW-1185">Reference proteome</keyword>
<proteinExistence type="predicted"/>
<dbReference type="RefSeq" id="WP_091492286.1">
    <property type="nucleotide sequence ID" value="NZ_FOMH01000003.1"/>
</dbReference>
<dbReference type="GO" id="GO:0098797">
    <property type="term" value="C:plasma membrane protein complex"/>
    <property type="evidence" value="ECO:0007669"/>
    <property type="project" value="TreeGrafter"/>
</dbReference>
<organism evidence="3 4">
    <name type="scientific">Flavobacterium phragmitis</name>
    <dbReference type="NCBI Taxonomy" id="739143"/>
    <lineage>
        <taxon>Bacteria</taxon>
        <taxon>Pseudomonadati</taxon>
        <taxon>Bacteroidota</taxon>
        <taxon>Flavobacteriia</taxon>
        <taxon>Flavobacteriales</taxon>
        <taxon>Flavobacteriaceae</taxon>
        <taxon>Flavobacterium</taxon>
    </lineage>
</organism>
<dbReference type="InterPro" id="IPR051045">
    <property type="entry name" value="TonB-dependent_transducer"/>
</dbReference>
<dbReference type="Gene3D" id="3.30.1150.10">
    <property type="match status" value="1"/>
</dbReference>
<evidence type="ECO:0000256" key="1">
    <source>
        <dbReference type="SAM" id="SignalP"/>
    </source>
</evidence>
<dbReference type="PROSITE" id="PS52015">
    <property type="entry name" value="TONB_CTD"/>
    <property type="match status" value="1"/>
</dbReference>
<dbReference type="PANTHER" id="PTHR33446">
    <property type="entry name" value="PROTEIN TONB-RELATED"/>
    <property type="match status" value="1"/>
</dbReference>
<dbReference type="STRING" id="739143.SAMN05216297_103501"/>
<name>A0A1I1NWK2_9FLAO</name>
<sequence>MRKSLILILILICFTQCNSATETKVSKDKRTEQTISQDSATEISTDSATEIFVPEIDSTLNKDIVEIKIDTTIYGIDSIDVKPDFKGGIEKLHKFIRQNYKYPAEELQVKGIVDVNFVVERNGELTDIKVTKDADYGTGEEAIRVLKKCPKWLPGKQNDSLVRVRYYLTIPIDVHHE</sequence>
<feature type="signal peptide" evidence="1">
    <location>
        <begin position="1"/>
        <end position="19"/>
    </location>
</feature>
<accession>A0A1I1NWK2</accession>
<dbReference type="GO" id="GO:0031992">
    <property type="term" value="F:energy transducer activity"/>
    <property type="evidence" value="ECO:0007669"/>
    <property type="project" value="TreeGrafter"/>
</dbReference>
<reference evidence="4" key="1">
    <citation type="submission" date="2016-10" db="EMBL/GenBank/DDBJ databases">
        <authorList>
            <person name="Varghese N."/>
            <person name="Submissions S."/>
        </authorList>
    </citation>
    <scope>NUCLEOTIDE SEQUENCE [LARGE SCALE GENOMIC DNA]</scope>
    <source>
        <strain evidence="4">CGMCC 1.10370</strain>
    </source>
</reference>
<evidence type="ECO:0000259" key="2">
    <source>
        <dbReference type="PROSITE" id="PS52015"/>
    </source>
</evidence>
<keyword evidence="1" id="KW-0732">Signal</keyword>
<dbReference type="AlphaFoldDB" id="A0A1I1NWK2"/>
<dbReference type="OrthoDB" id="1095452at2"/>
<dbReference type="Pfam" id="PF03544">
    <property type="entry name" value="TonB_C"/>
    <property type="match status" value="1"/>
</dbReference>
<dbReference type="PANTHER" id="PTHR33446:SF2">
    <property type="entry name" value="PROTEIN TONB"/>
    <property type="match status" value="1"/>
</dbReference>
<dbReference type="GO" id="GO:0055085">
    <property type="term" value="P:transmembrane transport"/>
    <property type="evidence" value="ECO:0007669"/>
    <property type="project" value="InterPro"/>
</dbReference>
<feature type="domain" description="TonB C-terminal" evidence="2">
    <location>
        <begin position="85"/>
        <end position="177"/>
    </location>
</feature>
<gene>
    <name evidence="3" type="ORF">SAMN05216297_103501</name>
</gene>
<dbReference type="SUPFAM" id="SSF74653">
    <property type="entry name" value="TolA/TonB C-terminal domain"/>
    <property type="match status" value="1"/>
</dbReference>
<evidence type="ECO:0000313" key="3">
    <source>
        <dbReference type="EMBL" id="SFD02054.1"/>
    </source>
</evidence>
<feature type="chain" id="PRO_5011761465" evidence="1">
    <location>
        <begin position="20"/>
        <end position="177"/>
    </location>
</feature>